<proteinExistence type="predicted"/>
<dbReference type="RefSeq" id="WP_189325997.1">
    <property type="nucleotide sequence ID" value="NZ_BMPQ01000027.1"/>
</dbReference>
<accession>A0A917RDL3</accession>
<sequence>MELLAVEPGGVRIVYIARVRRDQVRAAINEAFDIMAGHTSAAADVDL</sequence>
<dbReference type="Proteomes" id="UP000637788">
    <property type="component" value="Unassembled WGS sequence"/>
</dbReference>
<comment type="caution">
    <text evidence="1">The sequence shown here is derived from an EMBL/GenBank/DDBJ whole genome shotgun (WGS) entry which is preliminary data.</text>
</comment>
<protein>
    <submittedName>
        <fullName evidence="1">Uncharacterized protein</fullName>
    </submittedName>
</protein>
<name>A0A917RDL3_9ACTN</name>
<dbReference type="AlphaFoldDB" id="A0A917RDL3"/>
<evidence type="ECO:0000313" key="1">
    <source>
        <dbReference type="EMBL" id="GGL01258.1"/>
    </source>
</evidence>
<evidence type="ECO:0000313" key="2">
    <source>
        <dbReference type="Proteomes" id="UP000637788"/>
    </source>
</evidence>
<reference evidence="1" key="2">
    <citation type="submission" date="2020-09" db="EMBL/GenBank/DDBJ databases">
        <authorList>
            <person name="Sun Q."/>
            <person name="Ohkuma M."/>
        </authorList>
    </citation>
    <scope>NUCLEOTIDE SEQUENCE</scope>
    <source>
        <strain evidence="1">JCM 3035</strain>
    </source>
</reference>
<keyword evidence="2" id="KW-1185">Reference proteome</keyword>
<reference evidence="1" key="1">
    <citation type="journal article" date="2014" name="Int. J. Syst. Evol. Microbiol.">
        <title>Complete genome sequence of Corynebacterium casei LMG S-19264T (=DSM 44701T), isolated from a smear-ripened cheese.</title>
        <authorList>
            <consortium name="US DOE Joint Genome Institute (JGI-PGF)"/>
            <person name="Walter F."/>
            <person name="Albersmeier A."/>
            <person name="Kalinowski J."/>
            <person name="Ruckert C."/>
        </authorList>
    </citation>
    <scope>NUCLEOTIDE SEQUENCE</scope>
    <source>
        <strain evidence="1">JCM 3035</strain>
    </source>
</reference>
<gene>
    <name evidence="1" type="ORF">GCM10010094_72530</name>
</gene>
<dbReference type="EMBL" id="BMPQ01000027">
    <property type="protein sequence ID" value="GGL01258.1"/>
    <property type="molecule type" value="Genomic_DNA"/>
</dbReference>
<organism evidence="1 2">
    <name type="scientific">Streptomyces flaveus</name>
    <dbReference type="NCBI Taxonomy" id="66370"/>
    <lineage>
        <taxon>Bacteria</taxon>
        <taxon>Bacillati</taxon>
        <taxon>Actinomycetota</taxon>
        <taxon>Actinomycetes</taxon>
        <taxon>Kitasatosporales</taxon>
        <taxon>Streptomycetaceae</taxon>
        <taxon>Streptomyces</taxon>
        <taxon>Streptomyces aurantiacus group</taxon>
    </lineage>
</organism>